<evidence type="ECO:0000256" key="1">
    <source>
        <dbReference type="SAM" id="MobiDB-lite"/>
    </source>
</evidence>
<proteinExistence type="predicted"/>
<protein>
    <recommendedName>
        <fullName evidence="6">Ribosome biogenesis protein NOP53</fullName>
    </recommendedName>
</protein>
<evidence type="ECO:0008006" key="6">
    <source>
        <dbReference type="Google" id="ProtNLM"/>
    </source>
</evidence>
<sequence>MVKIHQTLTFIIWVTIVFSLQVLAKKSPRPISDTEVREKKQNCYSEIELGYWGQQCKSSMVAKENCALKCLSPSCYELIYESDPVSNDLIWYIFIIIFVIYMLYGCFYQLEEGERDYLRSQEYKYCMHSNIWRHPWDLVPSNHTAMSLNETTTPIENQNHTTFSPRGTTMIQGKGNDLSGKESGKENRLEITPKFLAQNREQILLLLQKEEKERQLKEVRTQLKFEDCSTREDDEEYVETELKHVDEEEVLRMDMGEAKKKHGIKKKSTKKLEFEDDYSKPYRPSTARAKGERRWGKPHFQPRLTPREPFESRFGAPRKPVIDAEVKLPSLTKTPSEILAMENIKFTKHAPLRPGPRKNMDKYCDFHKENGHATDNRFSLRRQIESAIKTRKLSHLIKELQKTPQVGKKRKKDFHAASVTANRRFKKATQHM</sequence>
<dbReference type="Pfam" id="PF16029">
    <property type="entry name" value="DUF4787"/>
    <property type="match status" value="1"/>
</dbReference>
<reference evidence="4 5" key="1">
    <citation type="submission" date="2019-05" db="EMBL/GenBank/DDBJ databases">
        <title>Mikania micrantha, genome provides insights into the molecular mechanism of rapid growth.</title>
        <authorList>
            <person name="Liu B."/>
        </authorList>
    </citation>
    <scope>NUCLEOTIDE SEQUENCE [LARGE SCALE GENOMIC DNA]</scope>
    <source>
        <strain evidence="4">NLD-2019</strain>
        <tissue evidence="4">Leaf</tissue>
    </source>
</reference>
<name>A0A5N6PWA3_9ASTR</name>
<organism evidence="4 5">
    <name type="scientific">Mikania micrantha</name>
    <name type="common">bitter vine</name>
    <dbReference type="NCBI Taxonomy" id="192012"/>
    <lineage>
        <taxon>Eukaryota</taxon>
        <taxon>Viridiplantae</taxon>
        <taxon>Streptophyta</taxon>
        <taxon>Embryophyta</taxon>
        <taxon>Tracheophyta</taxon>
        <taxon>Spermatophyta</taxon>
        <taxon>Magnoliopsida</taxon>
        <taxon>eudicotyledons</taxon>
        <taxon>Gunneridae</taxon>
        <taxon>Pentapetalae</taxon>
        <taxon>asterids</taxon>
        <taxon>campanulids</taxon>
        <taxon>Asterales</taxon>
        <taxon>Asteraceae</taxon>
        <taxon>Asteroideae</taxon>
        <taxon>Heliantheae alliance</taxon>
        <taxon>Eupatorieae</taxon>
        <taxon>Mikania</taxon>
    </lineage>
</organism>
<keyword evidence="2" id="KW-0472">Membrane</keyword>
<comment type="caution">
    <text evidence="4">The sequence shown here is derived from an EMBL/GenBank/DDBJ whole genome shotgun (WGS) entry which is preliminary data.</text>
</comment>
<keyword evidence="2" id="KW-1133">Transmembrane helix</keyword>
<dbReference type="EMBL" id="SZYD01000002">
    <property type="protein sequence ID" value="KAD7117186.1"/>
    <property type="molecule type" value="Genomic_DNA"/>
</dbReference>
<dbReference type="InterPro" id="IPR031985">
    <property type="entry name" value="DUF4787"/>
</dbReference>
<feature type="compositionally biased region" description="Polar residues" evidence="1">
    <location>
        <begin position="155"/>
        <end position="171"/>
    </location>
</feature>
<evidence type="ECO:0000256" key="2">
    <source>
        <dbReference type="SAM" id="Phobius"/>
    </source>
</evidence>
<evidence type="ECO:0000313" key="4">
    <source>
        <dbReference type="EMBL" id="KAD7117186.1"/>
    </source>
</evidence>
<evidence type="ECO:0000313" key="5">
    <source>
        <dbReference type="Proteomes" id="UP000326396"/>
    </source>
</evidence>
<gene>
    <name evidence="4" type="ORF">E3N88_04454</name>
</gene>
<dbReference type="PANTHER" id="PTHR35455:SF1">
    <property type="entry name" value="AGAP005842-PA"/>
    <property type="match status" value="1"/>
</dbReference>
<accession>A0A5N6PWA3</accession>
<keyword evidence="3" id="KW-0732">Signal</keyword>
<dbReference type="OrthoDB" id="1915375at2759"/>
<dbReference type="PANTHER" id="PTHR35455">
    <property type="entry name" value="UNNAMED PRODUCT"/>
    <property type="match status" value="1"/>
</dbReference>
<feature type="signal peptide" evidence="3">
    <location>
        <begin position="1"/>
        <end position="19"/>
    </location>
</feature>
<feature type="region of interest" description="Disordered" evidence="1">
    <location>
        <begin position="155"/>
        <end position="185"/>
    </location>
</feature>
<dbReference type="AlphaFoldDB" id="A0A5N6PWA3"/>
<feature type="transmembrane region" description="Helical" evidence="2">
    <location>
        <begin position="89"/>
        <end position="110"/>
    </location>
</feature>
<feature type="region of interest" description="Disordered" evidence="1">
    <location>
        <begin position="282"/>
        <end position="315"/>
    </location>
</feature>
<feature type="chain" id="PRO_5024401499" description="Ribosome biogenesis protein NOP53" evidence="3">
    <location>
        <begin position="20"/>
        <end position="432"/>
    </location>
</feature>
<evidence type="ECO:0000256" key="3">
    <source>
        <dbReference type="SAM" id="SignalP"/>
    </source>
</evidence>
<keyword evidence="2" id="KW-0812">Transmembrane</keyword>
<dbReference type="Proteomes" id="UP000326396">
    <property type="component" value="Linkage Group LG10"/>
</dbReference>
<keyword evidence="5" id="KW-1185">Reference proteome</keyword>